<dbReference type="Pfam" id="PF07727">
    <property type="entry name" value="RVT_2"/>
    <property type="match status" value="1"/>
</dbReference>
<evidence type="ECO:0000313" key="2">
    <source>
        <dbReference type="EMBL" id="MBW0553553.1"/>
    </source>
</evidence>
<name>A0A9Q3IZZ8_9BASI</name>
<protein>
    <recommendedName>
        <fullName evidence="1">Reverse transcriptase Ty1/copia-type domain-containing protein</fullName>
    </recommendedName>
</protein>
<dbReference type="AlphaFoldDB" id="A0A9Q3IZZ8"/>
<dbReference type="OrthoDB" id="3054497at2759"/>
<proteinExistence type="predicted"/>
<gene>
    <name evidence="2" type="ORF">O181_093268</name>
</gene>
<accession>A0A9Q3IZZ8</accession>
<organism evidence="2 3">
    <name type="scientific">Austropuccinia psidii MF-1</name>
    <dbReference type="NCBI Taxonomy" id="1389203"/>
    <lineage>
        <taxon>Eukaryota</taxon>
        <taxon>Fungi</taxon>
        <taxon>Dikarya</taxon>
        <taxon>Basidiomycota</taxon>
        <taxon>Pucciniomycotina</taxon>
        <taxon>Pucciniomycetes</taxon>
        <taxon>Pucciniales</taxon>
        <taxon>Sphaerophragmiaceae</taxon>
        <taxon>Austropuccinia</taxon>
    </lineage>
</organism>
<keyword evidence="3" id="KW-1185">Reference proteome</keyword>
<dbReference type="Proteomes" id="UP000765509">
    <property type="component" value="Unassembled WGS sequence"/>
</dbReference>
<dbReference type="EMBL" id="AVOT02059990">
    <property type="protein sequence ID" value="MBW0553553.1"/>
    <property type="molecule type" value="Genomic_DNA"/>
</dbReference>
<evidence type="ECO:0000259" key="1">
    <source>
        <dbReference type="Pfam" id="PF07727"/>
    </source>
</evidence>
<dbReference type="InterPro" id="IPR013103">
    <property type="entry name" value="RVT_2"/>
</dbReference>
<feature type="domain" description="Reverse transcriptase Ty1/copia-type" evidence="1">
    <location>
        <begin position="18"/>
        <end position="163"/>
    </location>
</feature>
<evidence type="ECO:0000313" key="3">
    <source>
        <dbReference type="Proteomes" id="UP000765509"/>
    </source>
</evidence>
<sequence>MKNKLNKLISRGFFIETTLPKGSKPVRNSVQFKKKFDSDGKLIKNKIPICAQGFSQKHGVDYNNTFSPTGKFSSLQCLLAIAAHKGLEIHHMDAVAAFVNPTLEEEIYMTIPSFLLAHSSDKVWQLKKPLYGLKQSSQYWYLELTNFFKSIKLFPRKAYPCLFISNDV</sequence>
<comment type="caution">
    <text evidence="2">The sequence shown here is derived from an EMBL/GenBank/DDBJ whole genome shotgun (WGS) entry which is preliminary data.</text>
</comment>
<reference evidence="2" key="1">
    <citation type="submission" date="2021-03" db="EMBL/GenBank/DDBJ databases">
        <title>Draft genome sequence of rust myrtle Austropuccinia psidii MF-1, a brazilian biotype.</title>
        <authorList>
            <person name="Quecine M.C."/>
            <person name="Pachon D.M.R."/>
            <person name="Bonatelli M.L."/>
            <person name="Correr F.H."/>
            <person name="Franceschini L.M."/>
            <person name="Leite T.F."/>
            <person name="Margarido G.R.A."/>
            <person name="Almeida C.A."/>
            <person name="Ferrarezi J.A."/>
            <person name="Labate C.A."/>
        </authorList>
    </citation>
    <scope>NUCLEOTIDE SEQUENCE</scope>
    <source>
        <strain evidence="2">MF-1</strain>
    </source>
</reference>